<sequence>MNKIKAIITFALVLIVSVASIYGLNKVFLGLNSEDYVPSQYAEVFAEGKEFNEIDIKDKAETINKIIKVSDGSNHIGYVFDAISKEGFGGDIHLLVGISNDGIIKGLKVLEQSETEGYGAFVETEEFINGVKDVNVSTGKISAGEGNKENGQITAISGATVTTNAVLNELKNIVNQLSTLSNKVKPVAEETPYYETKYKEILPNNLSEYTFEEFQESAKQTDSIYNEFVKRIVKVKYGKNFDSYILQLTAKGYGGKIDLMLRLNYEYRVFDMLVVSHNETEGLGAYIEDKHYTNIFKGLNLDKNFLVNSIKLRKNPKGEKDILLISGATVTSNAIQDSLNEAINALVKFDKIKSDNSNFKKLELNKKSEESKQGYNHKEKFNTIDDLKPLDKAANLKFVVVSLAYKYANVVEKI</sequence>
<dbReference type="GO" id="GO:0005886">
    <property type="term" value="C:plasma membrane"/>
    <property type="evidence" value="ECO:0007669"/>
    <property type="project" value="InterPro"/>
</dbReference>
<dbReference type="EMBL" id="SCFR01000002">
    <property type="protein sequence ID" value="TFF67464.1"/>
    <property type="molecule type" value="Genomic_DNA"/>
</dbReference>
<dbReference type="AlphaFoldDB" id="A0A4R9C3F3"/>
<protein>
    <submittedName>
        <fullName evidence="7">FMN-binding protein</fullName>
    </submittedName>
</protein>
<dbReference type="SMART" id="SM00900">
    <property type="entry name" value="FMN_bind"/>
    <property type="match status" value="2"/>
</dbReference>
<evidence type="ECO:0000256" key="3">
    <source>
        <dbReference type="ARBA" id="ARBA00022630"/>
    </source>
</evidence>
<gene>
    <name evidence="7" type="ORF">EQF91_00650</name>
</gene>
<evidence type="ECO:0000313" key="7">
    <source>
        <dbReference type="EMBL" id="TFF67464.1"/>
    </source>
</evidence>
<evidence type="ECO:0000313" key="8">
    <source>
        <dbReference type="Proteomes" id="UP000297454"/>
    </source>
</evidence>
<keyword evidence="1" id="KW-0813">Transport</keyword>
<evidence type="ECO:0000259" key="6">
    <source>
        <dbReference type="SMART" id="SM00900"/>
    </source>
</evidence>
<dbReference type="RefSeq" id="WP_134744104.1">
    <property type="nucleotide sequence ID" value="NZ_CP119761.1"/>
</dbReference>
<keyword evidence="4" id="KW-0288">FMN</keyword>
<keyword evidence="3" id="KW-0285">Flavoprotein</keyword>
<dbReference type="PANTHER" id="PTHR36118:SF1">
    <property type="entry name" value="ION-TRANSLOCATING OXIDOREDUCTASE COMPLEX SUBUNIT G"/>
    <property type="match status" value="1"/>
</dbReference>
<evidence type="ECO:0000256" key="1">
    <source>
        <dbReference type="ARBA" id="ARBA00022448"/>
    </source>
</evidence>
<dbReference type="InterPro" id="IPR007329">
    <property type="entry name" value="FMN-bd"/>
</dbReference>
<keyword evidence="5" id="KW-0249">Electron transport</keyword>
<evidence type="ECO:0000256" key="5">
    <source>
        <dbReference type="ARBA" id="ARBA00022982"/>
    </source>
</evidence>
<feature type="domain" description="FMN-binding" evidence="6">
    <location>
        <begin position="87"/>
        <end position="177"/>
    </location>
</feature>
<proteinExistence type="predicted"/>
<dbReference type="GO" id="GO:0010181">
    <property type="term" value="F:FMN binding"/>
    <property type="evidence" value="ECO:0007669"/>
    <property type="project" value="InterPro"/>
</dbReference>
<dbReference type="GO" id="GO:0022900">
    <property type="term" value="P:electron transport chain"/>
    <property type="evidence" value="ECO:0007669"/>
    <property type="project" value="InterPro"/>
</dbReference>
<keyword evidence="8" id="KW-1185">Reference proteome</keyword>
<evidence type="ECO:0000256" key="4">
    <source>
        <dbReference type="ARBA" id="ARBA00022643"/>
    </source>
</evidence>
<dbReference type="GO" id="GO:0009055">
    <property type="term" value="F:electron transfer activity"/>
    <property type="evidence" value="ECO:0007669"/>
    <property type="project" value="InterPro"/>
</dbReference>
<dbReference type="InterPro" id="IPR010209">
    <property type="entry name" value="Ion_transpt_RnfG/RsxG"/>
</dbReference>
<dbReference type="PANTHER" id="PTHR36118">
    <property type="entry name" value="ION-TRANSLOCATING OXIDOREDUCTASE COMPLEX SUBUNIT G"/>
    <property type="match status" value="1"/>
</dbReference>
<dbReference type="Proteomes" id="UP000297454">
    <property type="component" value="Unassembled WGS sequence"/>
</dbReference>
<accession>A0A4R9C3F3</accession>
<comment type="caution">
    <text evidence="7">The sequence shown here is derived from an EMBL/GenBank/DDBJ whole genome shotgun (WGS) entry which is preliminary data.</text>
</comment>
<organism evidence="7 8">
    <name type="scientific">Helcococcus ovis</name>
    <dbReference type="NCBI Taxonomy" id="72026"/>
    <lineage>
        <taxon>Bacteria</taxon>
        <taxon>Bacillati</taxon>
        <taxon>Bacillota</taxon>
        <taxon>Tissierellia</taxon>
        <taxon>Tissierellales</taxon>
        <taxon>Peptoniphilaceae</taxon>
        <taxon>Helcococcus</taxon>
    </lineage>
</organism>
<evidence type="ECO:0000256" key="2">
    <source>
        <dbReference type="ARBA" id="ARBA00022553"/>
    </source>
</evidence>
<dbReference type="Pfam" id="PF04205">
    <property type="entry name" value="FMN_bind"/>
    <property type="match status" value="2"/>
</dbReference>
<feature type="domain" description="FMN-binding" evidence="6">
    <location>
        <begin position="252"/>
        <end position="346"/>
    </location>
</feature>
<name>A0A4R9C3F3_9FIRM</name>
<reference evidence="7 8" key="1">
    <citation type="submission" date="2019-01" db="EMBL/GenBank/DDBJ databases">
        <title>Draft Genome Sequences of Helcococcus ovis Strains Isolated from the Uterus and Vagina of Dairy Cows with Metritis.</title>
        <authorList>
            <person name="Cunha F."/>
            <person name="Jeon S.J."/>
            <person name="Kutzer P."/>
            <person name="Galvao K.N."/>
        </authorList>
    </citation>
    <scope>NUCLEOTIDE SEQUENCE [LARGE SCALE GENOMIC DNA]</scope>
    <source>
        <strain evidence="7 8">KG-37</strain>
    </source>
</reference>
<keyword evidence="2" id="KW-0597">Phosphoprotein</keyword>